<keyword evidence="12 15" id="KW-0456">Lyase</keyword>
<dbReference type="HAMAP" id="MF_00134_B">
    <property type="entry name" value="IGPS_B"/>
    <property type="match status" value="1"/>
</dbReference>
<comment type="function">
    <text evidence="14">Bifunctional enzyme that catalyzes two sequential steps of tryptophan biosynthetic pathway. The first reaction is catalyzed by the isomerase, coded by the TrpF domain; the second reaction is catalyzed by the synthase, coded by the TrpC domain.</text>
</comment>
<evidence type="ECO:0000256" key="5">
    <source>
        <dbReference type="ARBA" id="ARBA00007902"/>
    </source>
</evidence>
<comment type="catalytic activity">
    <reaction evidence="2 15">
        <text>1-(2-carboxyphenylamino)-1-deoxy-D-ribulose 5-phosphate + H(+) = (1S,2R)-1-C-(indol-3-yl)glycerol 3-phosphate + CO2 + H2O</text>
        <dbReference type="Rhea" id="RHEA:23476"/>
        <dbReference type="ChEBI" id="CHEBI:15377"/>
        <dbReference type="ChEBI" id="CHEBI:15378"/>
        <dbReference type="ChEBI" id="CHEBI:16526"/>
        <dbReference type="ChEBI" id="CHEBI:58613"/>
        <dbReference type="ChEBI" id="CHEBI:58866"/>
        <dbReference type="EC" id="4.1.1.48"/>
    </reaction>
</comment>
<protein>
    <recommendedName>
        <fullName evidence="15 16">Multifunctional fusion protein</fullName>
    </recommendedName>
    <domain>
        <recommendedName>
            <fullName evidence="15">Indole-3-glycerol phosphate synthase</fullName>
            <shortName evidence="15">IGPS</shortName>
            <ecNumber evidence="15">4.1.1.48</ecNumber>
        </recommendedName>
    </domain>
    <domain>
        <recommendedName>
            <fullName evidence="16">N-(5'-phosphoribosyl)anthranilate isomerase</fullName>
            <shortName evidence="16">PRAI</shortName>
            <ecNumber evidence="16">5.3.1.24</ecNumber>
        </recommendedName>
    </domain>
</protein>
<dbReference type="CDD" id="cd00331">
    <property type="entry name" value="IGPS"/>
    <property type="match status" value="1"/>
</dbReference>
<evidence type="ECO:0000256" key="1">
    <source>
        <dbReference type="ARBA" id="ARBA00001164"/>
    </source>
</evidence>
<evidence type="ECO:0000256" key="14">
    <source>
        <dbReference type="ARBA" id="ARBA00025592"/>
    </source>
</evidence>
<comment type="pathway">
    <text evidence="3 16">Amino-acid biosynthesis; L-tryptophan biosynthesis; L-tryptophan from chorismate: step 3/5.</text>
</comment>
<keyword evidence="9 15" id="KW-0822">Tryptophan biosynthesis</keyword>
<keyword evidence="10 15" id="KW-0057">Aromatic amino acid biosynthesis</keyword>
<evidence type="ECO:0000256" key="4">
    <source>
        <dbReference type="ARBA" id="ARBA00004696"/>
    </source>
</evidence>
<gene>
    <name evidence="19" type="primary">trpCF</name>
    <name evidence="15" type="synonym">trpC</name>
    <name evidence="16" type="synonym">trpF</name>
    <name evidence="19" type="ORF">R8Z52_13165</name>
</gene>
<feature type="domain" description="N-(5'phosphoribosyl) anthranilate isomerase (PRAI)" evidence="18">
    <location>
        <begin position="272"/>
        <end position="464"/>
    </location>
</feature>
<dbReference type="EC" id="5.3.1.24" evidence="16"/>
<keyword evidence="8 15" id="KW-0210">Decarboxylase</keyword>
<dbReference type="CDD" id="cd00405">
    <property type="entry name" value="PRAI"/>
    <property type="match status" value="1"/>
</dbReference>
<proteinExistence type="inferred from homology"/>
<comment type="similarity">
    <text evidence="15">Belongs to the TrpC family.</text>
</comment>
<evidence type="ECO:0000256" key="2">
    <source>
        <dbReference type="ARBA" id="ARBA00001633"/>
    </source>
</evidence>
<dbReference type="GO" id="GO:0004640">
    <property type="term" value="F:phosphoribosylanthranilate isomerase activity"/>
    <property type="evidence" value="ECO:0007669"/>
    <property type="project" value="UniProtKB-EC"/>
</dbReference>
<evidence type="ECO:0000256" key="12">
    <source>
        <dbReference type="ARBA" id="ARBA00023239"/>
    </source>
</evidence>
<dbReference type="HAMAP" id="MF_00135">
    <property type="entry name" value="PRAI"/>
    <property type="match status" value="1"/>
</dbReference>
<dbReference type="Pfam" id="PF00697">
    <property type="entry name" value="PRAI"/>
    <property type="match status" value="1"/>
</dbReference>
<dbReference type="InterPro" id="IPR001468">
    <property type="entry name" value="Indole-3-GlycerolPSynthase_CS"/>
</dbReference>
<evidence type="ECO:0000256" key="6">
    <source>
        <dbReference type="ARBA" id="ARBA00009847"/>
    </source>
</evidence>
<dbReference type="Gene3D" id="3.20.20.70">
    <property type="entry name" value="Aldolase class I"/>
    <property type="match status" value="2"/>
</dbReference>
<evidence type="ECO:0000256" key="11">
    <source>
        <dbReference type="ARBA" id="ARBA00023235"/>
    </source>
</evidence>
<dbReference type="NCBIfam" id="NF001377">
    <property type="entry name" value="PRK00278.2-4"/>
    <property type="match status" value="1"/>
</dbReference>
<dbReference type="EC" id="4.1.1.48" evidence="15"/>
<keyword evidence="13" id="KW-0511">Multifunctional enzyme</keyword>
<evidence type="ECO:0000256" key="9">
    <source>
        <dbReference type="ARBA" id="ARBA00022822"/>
    </source>
</evidence>
<dbReference type="PANTHER" id="PTHR22854:SF2">
    <property type="entry name" value="INDOLE-3-GLYCEROL-PHOSPHATE SYNTHASE"/>
    <property type="match status" value="1"/>
</dbReference>
<comment type="similarity">
    <text evidence="5">In the N-terminal section; belongs to the TrpC family.</text>
</comment>
<dbReference type="Pfam" id="PF00218">
    <property type="entry name" value="IGPS"/>
    <property type="match status" value="1"/>
</dbReference>
<dbReference type="InterPro" id="IPR001240">
    <property type="entry name" value="PRAI_dom"/>
</dbReference>
<reference evidence="19 20" key="1">
    <citation type="submission" date="2023-11" db="EMBL/GenBank/DDBJ databases">
        <title>Plant-associative lifestyle of Vibrio porteresiae and its evolutionary dynamics.</title>
        <authorList>
            <person name="Rameshkumar N."/>
            <person name="Kirti K."/>
        </authorList>
    </citation>
    <scope>NUCLEOTIDE SEQUENCE [LARGE SCALE GENOMIC DNA]</scope>
    <source>
        <strain evidence="19 20">MSSRF30</strain>
    </source>
</reference>
<comment type="similarity">
    <text evidence="16">Belongs to the TrpF family.</text>
</comment>
<evidence type="ECO:0000256" key="3">
    <source>
        <dbReference type="ARBA" id="ARBA00004664"/>
    </source>
</evidence>
<feature type="domain" description="Indole-3-glycerol phosphate synthase" evidence="17">
    <location>
        <begin position="20"/>
        <end position="266"/>
    </location>
</feature>
<dbReference type="PROSITE" id="PS00614">
    <property type="entry name" value="IGPS"/>
    <property type="match status" value="1"/>
</dbReference>
<dbReference type="NCBIfam" id="NF006945">
    <property type="entry name" value="PRK09427.1"/>
    <property type="match status" value="1"/>
</dbReference>
<dbReference type="InterPro" id="IPR013785">
    <property type="entry name" value="Aldolase_TIM"/>
</dbReference>
<dbReference type="InterPro" id="IPR011060">
    <property type="entry name" value="RibuloseP-bd_barrel"/>
</dbReference>
<dbReference type="SUPFAM" id="SSF51366">
    <property type="entry name" value="Ribulose-phoshate binding barrel"/>
    <property type="match status" value="2"/>
</dbReference>
<evidence type="ECO:0000259" key="18">
    <source>
        <dbReference type="Pfam" id="PF00697"/>
    </source>
</evidence>
<evidence type="ECO:0000256" key="15">
    <source>
        <dbReference type="HAMAP-Rule" id="MF_00134"/>
    </source>
</evidence>
<dbReference type="Proteomes" id="UP001304071">
    <property type="component" value="Chromosome 1"/>
</dbReference>
<dbReference type="GO" id="GO:0004425">
    <property type="term" value="F:indole-3-glycerol-phosphate synthase activity"/>
    <property type="evidence" value="ECO:0007669"/>
    <property type="project" value="UniProtKB-EC"/>
</dbReference>
<evidence type="ECO:0000256" key="16">
    <source>
        <dbReference type="HAMAP-Rule" id="MF_00135"/>
    </source>
</evidence>
<evidence type="ECO:0000259" key="17">
    <source>
        <dbReference type="Pfam" id="PF00218"/>
    </source>
</evidence>
<comment type="catalytic activity">
    <reaction evidence="1 16">
        <text>N-(5-phospho-beta-D-ribosyl)anthranilate = 1-(2-carboxyphenylamino)-1-deoxy-D-ribulose 5-phosphate</text>
        <dbReference type="Rhea" id="RHEA:21540"/>
        <dbReference type="ChEBI" id="CHEBI:18277"/>
        <dbReference type="ChEBI" id="CHEBI:58613"/>
        <dbReference type="EC" id="5.3.1.24"/>
    </reaction>
</comment>
<dbReference type="EMBL" id="CP138203">
    <property type="protein sequence ID" value="WPC73063.1"/>
    <property type="molecule type" value="Genomic_DNA"/>
</dbReference>
<evidence type="ECO:0000313" key="20">
    <source>
        <dbReference type="Proteomes" id="UP001304071"/>
    </source>
</evidence>
<evidence type="ECO:0000313" key="19">
    <source>
        <dbReference type="EMBL" id="WPC73063.1"/>
    </source>
</evidence>
<dbReference type="InterPro" id="IPR045186">
    <property type="entry name" value="Indole-3-glycerol_P_synth"/>
</dbReference>
<dbReference type="PANTHER" id="PTHR22854">
    <property type="entry name" value="TRYPTOPHAN BIOSYNTHESIS PROTEIN"/>
    <property type="match status" value="1"/>
</dbReference>
<keyword evidence="11 16" id="KW-0413">Isomerase</keyword>
<comment type="similarity">
    <text evidence="6">In the C-terminal section; belongs to the TrpF family.</text>
</comment>
<dbReference type="RefSeq" id="WP_261892872.1">
    <property type="nucleotide sequence ID" value="NZ_AP024895.1"/>
</dbReference>
<comment type="pathway">
    <text evidence="4 15">Amino-acid biosynthesis; L-tryptophan biosynthesis; L-tryptophan from chorismate: step 4/5.</text>
</comment>
<accession>A0ABZ0Q9D6</accession>
<evidence type="ECO:0000256" key="10">
    <source>
        <dbReference type="ARBA" id="ARBA00023141"/>
    </source>
</evidence>
<sequence length="469" mass="52202">MSEQLSEHISVKNAQMAEVLAKIVNDKYLWVEQRKAEQPLESFQPLLTRSDRSFYDALGTPETAFILECKKASPSKGLIRDVFDLDYIASVYNRYASAISVLTDEKYFQGNLEFLPQVRRQVTQPVLCKDFIVDAYQIYLARHYQADAILLMLSVLNDEQYREFSAIAHELGLGVLTEASNEEELHRALNLNAKVVGINNRNLRDLTTDLNRTKALAPLIPEGTIIISESGIYTHQQVLELAQYANGFLIGSSLMSEENLELAVRKVLLGENKVCGLTRPEDAVAAYQAGAIYGGLIFVPQSKRCVAIDQAQEVVEAAPLHFVGVFQNATLQTVISTARELGLYAVQLHGEEDQTYVSELRQHLPMNVQIWKAYGVSETMPTLLAQDVDRHLLDSKIGQQSGGTGKAFDWSVIAEPERIMLAGGLNPDNVAQAHQLGCIGLDFNSGVEIEPGVKDRSKIAQVFETLRRY</sequence>
<keyword evidence="20" id="KW-1185">Reference proteome</keyword>
<dbReference type="InterPro" id="IPR013798">
    <property type="entry name" value="Indole-3-glycerol_P_synth_dom"/>
</dbReference>
<keyword evidence="7 15" id="KW-0028">Amino-acid biosynthesis</keyword>
<name>A0ABZ0Q9D6_9VIBR</name>
<organism evidence="19 20">
    <name type="scientific">Vibrio porteresiae DSM 19223</name>
    <dbReference type="NCBI Taxonomy" id="1123496"/>
    <lineage>
        <taxon>Bacteria</taxon>
        <taxon>Pseudomonadati</taxon>
        <taxon>Pseudomonadota</taxon>
        <taxon>Gammaproteobacteria</taxon>
        <taxon>Vibrionales</taxon>
        <taxon>Vibrionaceae</taxon>
        <taxon>Vibrio</taxon>
    </lineage>
</organism>
<evidence type="ECO:0000256" key="13">
    <source>
        <dbReference type="ARBA" id="ARBA00023268"/>
    </source>
</evidence>
<evidence type="ECO:0000256" key="8">
    <source>
        <dbReference type="ARBA" id="ARBA00022793"/>
    </source>
</evidence>
<evidence type="ECO:0000256" key="7">
    <source>
        <dbReference type="ARBA" id="ARBA00022605"/>
    </source>
</evidence>